<dbReference type="GO" id="GO:0005886">
    <property type="term" value="C:plasma membrane"/>
    <property type="evidence" value="ECO:0007669"/>
    <property type="project" value="UniProtKB-SubCell"/>
</dbReference>
<dbReference type="Pfam" id="PF00639">
    <property type="entry name" value="Rotamase"/>
    <property type="match status" value="1"/>
</dbReference>
<evidence type="ECO:0000313" key="13">
    <source>
        <dbReference type="EMBL" id="QBO35034.1"/>
    </source>
</evidence>
<dbReference type="Gene3D" id="3.10.50.40">
    <property type="match status" value="1"/>
</dbReference>
<keyword evidence="7 11" id="KW-0472">Membrane</keyword>
<dbReference type="AlphaFoldDB" id="A0A4P6YR01"/>
<keyword evidence="9 11" id="KW-0413">Isomerase</keyword>
<evidence type="ECO:0000256" key="6">
    <source>
        <dbReference type="ARBA" id="ARBA00023110"/>
    </source>
</evidence>
<name>A0A4P6YR01_9LACO</name>
<comment type="function">
    <text evidence="11">Plays a major role in protein secretion by helping the post-translocational extracellular folding of several secreted proteins.</text>
</comment>
<evidence type="ECO:0000256" key="2">
    <source>
        <dbReference type="ARBA" id="ARBA00004193"/>
    </source>
</evidence>
<keyword evidence="4 11" id="KW-1003">Cell membrane</keyword>
<dbReference type="HAMAP" id="MF_01145">
    <property type="entry name" value="Foldase_PrsA"/>
    <property type="match status" value="1"/>
</dbReference>
<evidence type="ECO:0000256" key="8">
    <source>
        <dbReference type="ARBA" id="ARBA00023139"/>
    </source>
</evidence>
<sequence>MKLKQIGGIIALIVVTAAITVMATSWGMNRSVATSKYGNISKNAFYTDVKTSTAAQNQLKQAMLDKILAAKYGKQITTQVVNSEYEKSARVYGDSAWNTMLKQSNYTETSFKAKIKANLLIRAAVKANVKITTQDLQQAFKTYQPTVTVQSIMVGQKNVAQTVTKQLASGQSFEKMVVKYSLDTNTNSTHGQMVPFNATAKNVDPAIMQAAFKLKNRQVSAPIKGKNGYYIIKMVNNPGKGTMKEHQAYLETQIINDYMTGSHGKSLNMVLKKLYDAADIRVHDSALTAVEKY</sequence>
<dbReference type="OrthoDB" id="14196at2"/>
<organism evidence="13 14">
    <name type="scientific">Periweissella cryptocerci</name>
    <dbReference type="NCBI Taxonomy" id="2506420"/>
    <lineage>
        <taxon>Bacteria</taxon>
        <taxon>Bacillati</taxon>
        <taxon>Bacillota</taxon>
        <taxon>Bacilli</taxon>
        <taxon>Lactobacillales</taxon>
        <taxon>Lactobacillaceae</taxon>
        <taxon>Periweissella</taxon>
    </lineage>
</organism>
<evidence type="ECO:0000313" key="14">
    <source>
        <dbReference type="Proteomes" id="UP000292886"/>
    </source>
</evidence>
<proteinExistence type="inferred from homology"/>
<comment type="catalytic activity">
    <reaction evidence="1 11">
        <text>[protein]-peptidylproline (omega=180) = [protein]-peptidylproline (omega=0)</text>
        <dbReference type="Rhea" id="RHEA:16237"/>
        <dbReference type="Rhea" id="RHEA-COMP:10747"/>
        <dbReference type="Rhea" id="RHEA-COMP:10748"/>
        <dbReference type="ChEBI" id="CHEBI:83833"/>
        <dbReference type="ChEBI" id="CHEBI:83834"/>
        <dbReference type="EC" id="5.2.1.8"/>
    </reaction>
</comment>
<dbReference type="InterPro" id="IPR046357">
    <property type="entry name" value="PPIase_dom_sf"/>
</dbReference>
<dbReference type="GO" id="GO:0006457">
    <property type="term" value="P:protein folding"/>
    <property type="evidence" value="ECO:0007669"/>
    <property type="project" value="UniProtKB-UniRule"/>
</dbReference>
<dbReference type="GO" id="GO:0003755">
    <property type="term" value="F:peptidyl-prolyl cis-trans isomerase activity"/>
    <property type="evidence" value="ECO:0007669"/>
    <property type="project" value="UniProtKB-UniRule"/>
</dbReference>
<dbReference type="PANTHER" id="PTHR47245:SF1">
    <property type="entry name" value="FOLDASE PROTEIN PRSA"/>
    <property type="match status" value="1"/>
</dbReference>
<dbReference type="InterPro" id="IPR023059">
    <property type="entry name" value="Foldase_PrsA"/>
</dbReference>
<dbReference type="PANTHER" id="PTHR47245">
    <property type="entry name" value="PEPTIDYLPROLYL ISOMERASE"/>
    <property type="match status" value="1"/>
</dbReference>
<dbReference type="RefSeq" id="WP_133362114.1">
    <property type="nucleotide sequence ID" value="NZ_CP037940.1"/>
</dbReference>
<reference evidence="14" key="1">
    <citation type="submission" date="2019-03" db="EMBL/GenBank/DDBJ databases">
        <title>Weissella sp. 26KH-42 Genome sequencing.</title>
        <authorList>
            <person name="Heo J."/>
            <person name="Kim S.-J."/>
            <person name="Kim J.-S."/>
            <person name="Hong S.-B."/>
            <person name="Kwon S.-W."/>
        </authorList>
    </citation>
    <scope>NUCLEOTIDE SEQUENCE [LARGE SCALE GENOMIC DNA]</scope>
    <source>
        <strain evidence="14">26KH-42</strain>
    </source>
</reference>
<dbReference type="InterPro" id="IPR000297">
    <property type="entry name" value="PPIase_PpiC"/>
</dbReference>
<evidence type="ECO:0000256" key="1">
    <source>
        <dbReference type="ARBA" id="ARBA00000971"/>
    </source>
</evidence>
<dbReference type="Proteomes" id="UP000292886">
    <property type="component" value="Chromosome"/>
</dbReference>
<dbReference type="PROSITE" id="PS50198">
    <property type="entry name" value="PPIC_PPIASE_2"/>
    <property type="match status" value="1"/>
</dbReference>
<evidence type="ECO:0000256" key="9">
    <source>
        <dbReference type="ARBA" id="ARBA00023235"/>
    </source>
</evidence>
<keyword evidence="14" id="KW-1185">Reference proteome</keyword>
<dbReference type="InterPro" id="IPR050245">
    <property type="entry name" value="PrsA_foldase"/>
</dbReference>
<dbReference type="SUPFAM" id="SSF109998">
    <property type="entry name" value="Triger factor/SurA peptide-binding domain-like"/>
    <property type="match status" value="1"/>
</dbReference>
<accession>A0A4P6YR01</accession>
<feature type="domain" description="PpiC" evidence="12">
    <location>
        <begin position="144"/>
        <end position="236"/>
    </location>
</feature>
<keyword evidence="6 11" id="KW-0697">Rotamase</keyword>
<dbReference type="KEGG" id="wei:EQG49_00500"/>
<keyword evidence="8" id="KW-0564">Palmitate</keyword>
<evidence type="ECO:0000256" key="7">
    <source>
        <dbReference type="ARBA" id="ARBA00023136"/>
    </source>
</evidence>
<evidence type="ECO:0000256" key="4">
    <source>
        <dbReference type="ARBA" id="ARBA00022475"/>
    </source>
</evidence>
<dbReference type="EC" id="5.2.1.8" evidence="11"/>
<protein>
    <recommendedName>
        <fullName evidence="11">Foldase protein PrsA</fullName>
        <ecNumber evidence="11">5.2.1.8</ecNumber>
    </recommendedName>
</protein>
<evidence type="ECO:0000256" key="11">
    <source>
        <dbReference type="HAMAP-Rule" id="MF_01145"/>
    </source>
</evidence>
<comment type="similarity">
    <text evidence="3 11">Belongs to the PrsA family.</text>
</comment>
<keyword evidence="10" id="KW-0449">Lipoprotein</keyword>
<dbReference type="EMBL" id="CP037940">
    <property type="protein sequence ID" value="QBO35034.1"/>
    <property type="molecule type" value="Genomic_DNA"/>
</dbReference>
<dbReference type="InterPro" id="IPR027304">
    <property type="entry name" value="Trigger_fact/SurA_dom_sf"/>
</dbReference>
<evidence type="ECO:0000256" key="5">
    <source>
        <dbReference type="ARBA" id="ARBA00022729"/>
    </source>
</evidence>
<evidence type="ECO:0000259" key="12">
    <source>
        <dbReference type="PROSITE" id="PS50198"/>
    </source>
</evidence>
<comment type="subcellular location">
    <subcellularLocation>
        <location evidence="2">Cell membrane</location>
        <topology evidence="2">Lipid-anchor</topology>
    </subcellularLocation>
</comment>
<evidence type="ECO:0000256" key="10">
    <source>
        <dbReference type="ARBA" id="ARBA00023288"/>
    </source>
</evidence>
<dbReference type="SUPFAM" id="SSF54534">
    <property type="entry name" value="FKBP-like"/>
    <property type="match status" value="1"/>
</dbReference>
<evidence type="ECO:0000256" key="3">
    <source>
        <dbReference type="ARBA" id="ARBA00006071"/>
    </source>
</evidence>
<gene>
    <name evidence="11" type="primary">prsA</name>
    <name evidence="13" type="ORF">EQG49_00500</name>
</gene>
<keyword evidence="5 11" id="KW-0732">Signal</keyword>